<organism evidence="6 7">
    <name type="scientific">Devosia algicola</name>
    <dbReference type="NCBI Taxonomy" id="3026418"/>
    <lineage>
        <taxon>Bacteria</taxon>
        <taxon>Pseudomonadati</taxon>
        <taxon>Pseudomonadota</taxon>
        <taxon>Alphaproteobacteria</taxon>
        <taxon>Hyphomicrobiales</taxon>
        <taxon>Devosiaceae</taxon>
        <taxon>Devosia</taxon>
    </lineage>
</organism>
<evidence type="ECO:0000256" key="1">
    <source>
        <dbReference type="ARBA" id="ARBA00004418"/>
    </source>
</evidence>
<dbReference type="PANTHER" id="PTHR43649:SF11">
    <property type="entry name" value="ABC TRANSPORTER SUBSTRATE-BINDING PROTEIN YESO-RELATED"/>
    <property type="match status" value="1"/>
</dbReference>
<dbReference type="Pfam" id="PF01547">
    <property type="entry name" value="SBP_bac_1"/>
    <property type="match status" value="1"/>
</dbReference>
<dbReference type="SUPFAM" id="SSF53850">
    <property type="entry name" value="Periplasmic binding protein-like II"/>
    <property type="match status" value="1"/>
</dbReference>
<feature type="chain" id="PRO_5045229608" evidence="5">
    <location>
        <begin position="18"/>
        <end position="369"/>
    </location>
</feature>
<dbReference type="Proteomes" id="UP001220530">
    <property type="component" value="Chromosome"/>
</dbReference>
<keyword evidence="5" id="KW-0732">Signal</keyword>
<protein>
    <submittedName>
        <fullName evidence="6">Extracellular solute-binding protein</fullName>
    </submittedName>
</protein>
<dbReference type="EMBL" id="CP118246">
    <property type="protein sequence ID" value="WDR02361.1"/>
    <property type="molecule type" value="Genomic_DNA"/>
</dbReference>
<name>A0ABY7YM35_9HYPH</name>
<keyword evidence="3" id="KW-0574">Periplasm</keyword>
<evidence type="ECO:0000313" key="6">
    <source>
        <dbReference type="EMBL" id="WDR02361.1"/>
    </source>
</evidence>
<accession>A0ABY7YM35</accession>
<gene>
    <name evidence="6" type="ORF">PSQ19_17345</name>
</gene>
<evidence type="ECO:0000256" key="2">
    <source>
        <dbReference type="ARBA" id="ARBA00008520"/>
    </source>
</evidence>
<dbReference type="InterPro" id="IPR006059">
    <property type="entry name" value="SBP"/>
</dbReference>
<dbReference type="RefSeq" id="WP_282218766.1">
    <property type="nucleotide sequence ID" value="NZ_CP118246.1"/>
</dbReference>
<sequence>MSVALIVSVLTCSTAVAPALGNELSGNISFSWWGSTSRNDKIEKIVKMFEAENPNVSISGEPGDFGSYWDKLTVRSASGNQPCAITMQSRLAPQYSDPALLLPLDDLVASGDLDVSGIDQAILDGGRGADGNLYFIPHGIFYNTIIANKTAIEATGMTLPTADWNWVDFDEYTRELSTHLDGGTLAVANNGRDIALFSAWVYGRGEKLFNADGSIGFSKETLVDYFDLWERLRQDGITEPADQMAEVGTTLETSLIAQGKVLIDTKAANQLDAIQRVLDVAVPGDQARFVDKPGWSRRVRRCHRNQRFGDRCKLQGIGSRRHGGLDQLFHPGPGSGPSVCFRQRGRYGSQPPRGPDGGSQILHLGSANR</sequence>
<evidence type="ECO:0000313" key="7">
    <source>
        <dbReference type="Proteomes" id="UP001220530"/>
    </source>
</evidence>
<proteinExistence type="inferred from homology"/>
<dbReference type="InterPro" id="IPR050490">
    <property type="entry name" value="Bact_solute-bd_prot1"/>
</dbReference>
<keyword evidence="7" id="KW-1185">Reference proteome</keyword>
<comment type="subcellular location">
    <subcellularLocation>
        <location evidence="1">Periplasm</location>
    </subcellularLocation>
</comment>
<evidence type="ECO:0000256" key="4">
    <source>
        <dbReference type="SAM" id="MobiDB-lite"/>
    </source>
</evidence>
<comment type="similarity">
    <text evidence="2">Belongs to the bacterial solute-binding protein 1 family.</text>
</comment>
<evidence type="ECO:0000256" key="5">
    <source>
        <dbReference type="SAM" id="SignalP"/>
    </source>
</evidence>
<evidence type="ECO:0000256" key="3">
    <source>
        <dbReference type="ARBA" id="ARBA00022764"/>
    </source>
</evidence>
<dbReference type="Gene3D" id="3.40.190.10">
    <property type="entry name" value="Periplasmic binding protein-like II"/>
    <property type="match status" value="1"/>
</dbReference>
<reference evidence="6 7" key="1">
    <citation type="submission" date="2023-02" db="EMBL/GenBank/DDBJ databases">
        <title>Devosia algicola sp. nov., isolated from the phycosphere of marine algae.</title>
        <authorList>
            <person name="Kim J.M."/>
            <person name="Lee J.K."/>
            <person name="Choi B.J."/>
            <person name="Bayburt H."/>
            <person name="Jeon C.O."/>
        </authorList>
    </citation>
    <scope>NUCLEOTIDE SEQUENCE [LARGE SCALE GENOMIC DNA]</scope>
    <source>
        <strain evidence="6 7">G20-9</strain>
    </source>
</reference>
<feature type="region of interest" description="Disordered" evidence="4">
    <location>
        <begin position="323"/>
        <end position="369"/>
    </location>
</feature>
<feature type="signal peptide" evidence="5">
    <location>
        <begin position="1"/>
        <end position="17"/>
    </location>
</feature>
<dbReference type="PANTHER" id="PTHR43649">
    <property type="entry name" value="ARABINOSE-BINDING PROTEIN-RELATED"/>
    <property type="match status" value="1"/>
</dbReference>